<feature type="transmembrane region" description="Helical" evidence="9">
    <location>
        <begin position="18"/>
        <end position="38"/>
    </location>
</feature>
<feature type="transmembrane region" description="Helical" evidence="9">
    <location>
        <begin position="128"/>
        <end position="148"/>
    </location>
</feature>
<keyword evidence="5 9" id="KW-0812">Transmembrane</keyword>
<feature type="transmembrane region" description="Helical" evidence="9">
    <location>
        <begin position="222"/>
        <end position="242"/>
    </location>
</feature>
<keyword evidence="6 9" id="KW-1133">Transmembrane helix</keyword>
<feature type="transmembrane region" description="Helical" evidence="9">
    <location>
        <begin position="289"/>
        <end position="318"/>
    </location>
</feature>
<dbReference type="Proteomes" id="UP000021053">
    <property type="component" value="Unassembled WGS sequence"/>
</dbReference>
<evidence type="ECO:0000313" key="10">
    <source>
        <dbReference type="EMBL" id="EXG82509.1"/>
    </source>
</evidence>
<feature type="transmembrane region" description="Helical" evidence="9">
    <location>
        <begin position="95"/>
        <end position="116"/>
    </location>
</feature>
<keyword evidence="11" id="KW-1185">Reference proteome</keyword>
<comment type="subcellular location">
    <subcellularLocation>
        <location evidence="1">Cell membrane</location>
        <topology evidence="1">Multi-pass membrane protein</topology>
    </subcellularLocation>
</comment>
<feature type="transmembrane region" description="Helical" evidence="9">
    <location>
        <begin position="50"/>
        <end position="75"/>
    </location>
</feature>
<proteinExistence type="predicted"/>
<evidence type="ECO:0000313" key="11">
    <source>
        <dbReference type="Proteomes" id="UP000021053"/>
    </source>
</evidence>
<keyword evidence="2" id="KW-0813">Transport</keyword>
<evidence type="ECO:0000256" key="4">
    <source>
        <dbReference type="ARBA" id="ARBA00022519"/>
    </source>
</evidence>
<dbReference type="CDD" id="cd06579">
    <property type="entry name" value="TM_PBP1_transp_AraH_like"/>
    <property type="match status" value="1"/>
</dbReference>
<keyword evidence="3" id="KW-1003">Cell membrane</keyword>
<gene>
    <name evidence="10" type="ORF">CryarDRAFT_3699</name>
</gene>
<dbReference type="Pfam" id="PF02653">
    <property type="entry name" value="BPD_transp_2"/>
    <property type="match status" value="1"/>
</dbReference>
<evidence type="ECO:0000256" key="7">
    <source>
        <dbReference type="ARBA" id="ARBA00023136"/>
    </source>
</evidence>
<dbReference type="PANTHER" id="PTHR32196">
    <property type="entry name" value="ABC TRANSPORTER PERMEASE PROTEIN YPHD-RELATED-RELATED"/>
    <property type="match status" value="1"/>
</dbReference>
<evidence type="ECO:0000256" key="5">
    <source>
        <dbReference type="ARBA" id="ARBA00022692"/>
    </source>
</evidence>
<keyword evidence="7 9" id="KW-0472">Membrane</keyword>
<comment type="caution">
    <text evidence="10">The sequence shown here is derived from an EMBL/GenBank/DDBJ whole genome shotgun (WGS) entry which is preliminary data.</text>
</comment>
<feature type="transmembrane region" description="Helical" evidence="9">
    <location>
        <begin position="168"/>
        <end position="190"/>
    </location>
</feature>
<organism evidence="10 11">
    <name type="scientific">Cryptosporangium arvum DSM 44712</name>
    <dbReference type="NCBI Taxonomy" id="927661"/>
    <lineage>
        <taxon>Bacteria</taxon>
        <taxon>Bacillati</taxon>
        <taxon>Actinomycetota</taxon>
        <taxon>Actinomycetes</taxon>
        <taxon>Cryptosporangiales</taxon>
        <taxon>Cryptosporangiaceae</taxon>
        <taxon>Cryptosporangium</taxon>
    </lineage>
</organism>
<dbReference type="InterPro" id="IPR001851">
    <property type="entry name" value="ABC_transp_permease"/>
</dbReference>
<reference evidence="10 11" key="1">
    <citation type="submission" date="2013-07" db="EMBL/GenBank/DDBJ databases">
        <authorList>
            <consortium name="DOE Joint Genome Institute"/>
            <person name="Eisen J."/>
            <person name="Huntemann M."/>
            <person name="Han J."/>
            <person name="Chen A."/>
            <person name="Kyrpides N."/>
            <person name="Mavromatis K."/>
            <person name="Markowitz V."/>
            <person name="Palaniappan K."/>
            <person name="Ivanova N."/>
            <person name="Schaumberg A."/>
            <person name="Pati A."/>
            <person name="Liolios K."/>
            <person name="Nordberg H.P."/>
            <person name="Cantor M.N."/>
            <person name="Hua S.X."/>
            <person name="Woyke T."/>
        </authorList>
    </citation>
    <scope>NUCLEOTIDE SEQUENCE [LARGE SCALE GENOMIC DNA]</scope>
    <source>
        <strain evidence="10 11">DSM 44712</strain>
    </source>
</reference>
<evidence type="ECO:0000256" key="6">
    <source>
        <dbReference type="ARBA" id="ARBA00022989"/>
    </source>
</evidence>
<dbReference type="EMBL" id="JFBT01000001">
    <property type="protein sequence ID" value="EXG82509.1"/>
    <property type="molecule type" value="Genomic_DNA"/>
</dbReference>
<evidence type="ECO:0000256" key="8">
    <source>
        <dbReference type="ARBA" id="ARBA00039381"/>
    </source>
</evidence>
<evidence type="ECO:0000256" key="3">
    <source>
        <dbReference type="ARBA" id="ARBA00022475"/>
    </source>
</evidence>
<dbReference type="HOGENOM" id="CLU_028880_3_1_11"/>
<evidence type="ECO:0000256" key="2">
    <source>
        <dbReference type="ARBA" id="ARBA00022448"/>
    </source>
</evidence>
<dbReference type="RefSeq" id="WP_051570557.1">
    <property type="nucleotide sequence ID" value="NZ_KK073874.1"/>
</dbReference>
<name>A0A010ZUY6_9ACTN</name>
<dbReference type="OrthoDB" id="3468954at2"/>
<dbReference type="GO" id="GO:0022857">
    <property type="term" value="F:transmembrane transporter activity"/>
    <property type="evidence" value="ECO:0007669"/>
    <property type="project" value="InterPro"/>
</dbReference>
<dbReference type="GO" id="GO:0005886">
    <property type="term" value="C:plasma membrane"/>
    <property type="evidence" value="ECO:0007669"/>
    <property type="project" value="UniProtKB-SubCell"/>
</dbReference>
<evidence type="ECO:0000256" key="1">
    <source>
        <dbReference type="ARBA" id="ARBA00004651"/>
    </source>
</evidence>
<protein>
    <recommendedName>
        <fullName evidence="8">Autoinducer 2 import system permease protein LsrD</fullName>
    </recommendedName>
</protein>
<sequence length="328" mass="32799">MSTTQAARAPVAARLPHLLVRLVYVAPVAMFVVLVAVLPEVLSRTGVMSLLVLAALLGIAAVGQTWAVMIGGIDLSIPATIGMANVLLTTLYSRGWSFGAALAVIVAVAVATGLLNGALAGSLGLHPLVVTLGVGSVVTGAVLVATGGNTGGAVPAALTDAVSPVGTAGPLPIPFAVLAWIVIAGLVLWVERRAVFGRHLYAVGANTRAARLAFVRPVRVQITVYVVSALCAAATGTLLAGSSGGASVGIGSSYLFSTITAVVVGGTSLLGGAGSYARTIAGVLVTTEFTTLLIGVGIGATMQQVLLGLAILALITVYGRDRHVAQRL</sequence>
<feature type="transmembrane region" description="Helical" evidence="9">
    <location>
        <begin position="254"/>
        <end position="277"/>
    </location>
</feature>
<dbReference type="PANTHER" id="PTHR32196:SF71">
    <property type="entry name" value="AUTOINDUCER 2 IMPORT SYSTEM PERMEASE PROTEIN LSRD"/>
    <property type="match status" value="1"/>
</dbReference>
<dbReference type="AlphaFoldDB" id="A0A010ZUY6"/>
<evidence type="ECO:0000256" key="9">
    <source>
        <dbReference type="SAM" id="Phobius"/>
    </source>
</evidence>
<keyword evidence="4" id="KW-0997">Cell inner membrane</keyword>
<accession>A0A010ZUY6</accession>